<reference evidence="3" key="1">
    <citation type="submission" date="2016-11" db="EMBL/GenBank/DDBJ databases">
        <authorList>
            <person name="Varghese N."/>
            <person name="Submissions S."/>
        </authorList>
    </citation>
    <scope>NUCLEOTIDE SEQUENCE [LARGE SCALE GENOMIC DNA]</scope>
    <source>
        <strain evidence="3">DSM 17539</strain>
    </source>
</reference>
<dbReference type="OrthoDB" id="639921at2"/>
<keyword evidence="2" id="KW-0315">Glutamine amidotransferase</keyword>
<keyword evidence="2" id="KW-0808">Transferase</keyword>
<dbReference type="InterPro" id="IPR017926">
    <property type="entry name" value="GATASE"/>
</dbReference>
<evidence type="ECO:0000313" key="3">
    <source>
        <dbReference type="Proteomes" id="UP000184406"/>
    </source>
</evidence>
<dbReference type="RefSeq" id="WP_072860025.1">
    <property type="nucleotide sequence ID" value="NZ_FQUX01000001.1"/>
</dbReference>
<sequence length="274" mass="31585">MLDRKKKIAVLDLYNGIPNQGLRCIREILDKFSARADYQFFDVRTKNEIPDTSYDIYISSGGPGNPLEGNGIWDKKYYSLIDQLWEHNANGNYPKKYVFFICHSYQMVCHHFGLGEITKRKSPSFGVLPIHKTKHGKADALFSKLPDPFFAVDSRDWQLIQPRLKVFEEKGAKILALEKIRTHVEYERAIMAVRFSDEFVGVQFHPEAEPVSMEAHFAKPENEEKVVATYGKRKYDNMMTHIRDTDNLESTYNSIIPGFIDNAIKKIGLSKQLS</sequence>
<evidence type="ECO:0000313" key="2">
    <source>
        <dbReference type="EMBL" id="SHE47480.1"/>
    </source>
</evidence>
<dbReference type="Gene3D" id="3.40.50.880">
    <property type="match status" value="1"/>
</dbReference>
<dbReference type="SUPFAM" id="SSF52317">
    <property type="entry name" value="Class I glutamine amidotransferase-like"/>
    <property type="match status" value="1"/>
</dbReference>
<dbReference type="EMBL" id="FQUX01000001">
    <property type="protein sequence ID" value="SHE47480.1"/>
    <property type="molecule type" value="Genomic_DNA"/>
</dbReference>
<accession>A0A1M4TSK9</accession>
<dbReference type="InterPro" id="IPR029062">
    <property type="entry name" value="Class_I_gatase-like"/>
</dbReference>
<dbReference type="AlphaFoldDB" id="A0A1M4TSK9"/>
<keyword evidence="3" id="KW-1185">Reference proteome</keyword>
<feature type="domain" description="Glutamine amidotransferase" evidence="1">
    <location>
        <begin position="36"/>
        <end position="216"/>
    </location>
</feature>
<dbReference type="Pfam" id="PF00117">
    <property type="entry name" value="GATase"/>
    <property type="match status" value="1"/>
</dbReference>
<organism evidence="2 3">
    <name type="scientific">Arenibacter palladensis</name>
    <dbReference type="NCBI Taxonomy" id="237373"/>
    <lineage>
        <taxon>Bacteria</taxon>
        <taxon>Pseudomonadati</taxon>
        <taxon>Bacteroidota</taxon>
        <taxon>Flavobacteriia</taxon>
        <taxon>Flavobacteriales</taxon>
        <taxon>Flavobacteriaceae</taxon>
        <taxon>Arenibacter</taxon>
    </lineage>
</organism>
<name>A0A1M4TSK9_9FLAO</name>
<dbReference type="Proteomes" id="UP000184406">
    <property type="component" value="Unassembled WGS sequence"/>
</dbReference>
<dbReference type="PROSITE" id="PS51273">
    <property type="entry name" value="GATASE_TYPE_1"/>
    <property type="match status" value="1"/>
</dbReference>
<proteinExistence type="predicted"/>
<protein>
    <submittedName>
        <fullName evidence="2">GMP synthase-Glutamine amidotransferase</fullName>
    </submittedName>
</protein>
<gene>
    <name evidence="2" type="ORF">SAMN03080594_101363</name>
</gene>
<dbReference type="GO" id="GO:0016740">
    <property type="term" value="F:transferase activity"/>
    <property type="evidence" value="ECO:0007669"/>
    <property type="project" value="UniProtKB-KW"/>
</dbReference>
<evidence type="ECO:0000259" key="1">
    <source>
        <dbReference type="Pfam" id="PF00117"/>
    </source>
</evidence>